<dbReference type="EMBL" id="JXJN01009016">
    <property type="status" value="NOT_ANNOTATED_CDS"/>
    <property type="molecule type" value="Genomic_DNA"/>
</dbReference>
<accession>A0A1B0B681</accession>
<reference evidence="1" key="2">
    <citation type="submission" date="2020-05" db="UniProtKB">
        <authorList>
            <consortium name="EnsemblMetazoa"/>
        </authorList>
    </citation>
    <scope>IDENTIFICATION</scope>
    <source>
        <strain evidence="1">IAEA</strain>
    </source>
</reference>
<sequence length="152" mass="17851">MYRENRDRYPPYREMSAFFFFLFDSLYTCMDDKPRRITVYFRFLIDCLDAPLCSRCVCIAFSSSSSSSSSSSVYNKQFIRVNLSGYCLDISDRNNNAASTIRYIFTKILMHITLGSISICSLYKLKLCEMRKVNRYKHFLITRHDVIGLQIT</sequence>
<organism evidence="1 2">
    <name type="scientific">Glossina palpalis gambiensis</name>
    <dbReference type="NCBI Taxonomy" id="67801"/>
    <lineage>
        <taxon>Eukaryota</taxon>
        <taxon>Metazoa</taxon>
        <taxon>Ecdysozoa</taxon>
        <taxon>Arthropoda</taxon>
        <taxon>Hexapoda</taxon>
        <taxon>Insecta</taxon>
        <taxon>Pterygota</taxon>
        <taxon>Neoptera</taxon>
        <taxon>Endopterygota</taxon>
        <taxon>Diptera</taxon>
        <taxon>Brachycera</taxon>
        <taxon>Muscomorpha</taxon>
        <taxon>Hippoboscoidea</taxon>
        <taxon>Glossinidae</taxon>
        <taxon>Glossina</taxon>
    </lineage>
</organism>
<evidence type="ECO:0000313" key="1">
    <source>
        <dbReference type="EnsemblMetazoa" id="GPPI020244-PA"/>
    </source>
</evidence>
<dbReference type="AlphaFoldDB" id="A0A1B0B681"/>
<dbReference type="VEuPathDB" id="VectorBase:GPPI020244"/>
<name>A0A1B0B681_9MUSC</name>
<evidence type="ECO:0000313" key="2">
    <source>
        <dbReference type="Proteomes" id="UP000092460"/>
    </source>
</evidence>
<protein>
    <submittedName>
        <fullName evidence="1">Uncharacterized protein</fullName>
    </submittedName>
</protein>
<dbReference type="Proteomes" id="UP000092460">
    <property type="component" value="Unassembled WGS sequence"/>
</dbReference>
<keyword evidence="2" id="KW-1185">Reference proteome</keyword>
<dbReference type="EnsemblMetazoa" id="GPPI020244-RA">
    <property type="protein sequence ID" value="GPPI020244-PA"/>
    <property type="gene ID" value="GPPI020244"/>
</dbReference>
<reference evidence="2" key="1">
    <citation type="submission" date="2015-01" db="EMBL/GenBank/DDBJ databases">
        <authorList>
            <person name="Aksoy S."/>
            <person name="Warren W."/>
            <person name="Wilson R.K."/>
        </authorList>
    </citation>
    <scope>NUCLEOTIDE SEQUENCE [LARGE SCALE GENOMIC DNA]</scope>
    <source>
        <strain evidence="2">IAEA</strain>
    </source>
</reference>
<proteinExistence type="predicted"/>
<dbReference type="EMBL" id="JXJN01009017">
    <property type="status" value="NOT_ANNOTATED_CDS"/>
    <property type="molecule type" value="Genomic_DNA"/>
</dbReference>